<protein>
    <submittedName>
        <fullName evidence="1">Uncharacterized protein</fullName>
    </submittedName>
</protein>
<sequence>MQISKQRACMDAEGKAVANDKAVRIKRWANQGQVLSSLWDRKMPFQLVSSSSFTTKLCCGPSAASGVSSIYSQEPARPSQQKKVPVQMLAYIASLSHLSVTMTPSFCGWQHRICKGKILKWQHFNTGPS</sequence>
<reference evidence="1" key="1">
    <citation type="submission" date="2022-12" db="EMBL/GenBank/DDBJ databases">
        <authorList>
            <person name="Alioto T."/>
            <person name="Alioto T."/>
            <person name="Gomez Garrido J."/>
        </authorList>
    </citation>
    <scope>NUCLEOTIDE SEQUENCE</scope>
</reference>
<accession>A0AA35JTA5</accession>
<dbReference type="AlphaFoldDB" id="A0AA35JTA5"/>
<evidence type="ECO:0000313" key="1">
    <source>
        <dbReference type="EMBL" id="CAI5765711.1"/>
    </source>
</evidence>
<evidence type="ECO:0000313" key="2">
    <source>
        <dbReference type="Proteomes" id="UP001178461"/>
    </source>
</evidence>
<dbReference type="EMBL" id="OX395127">
    <property type="protein sequence ID" value="CAI5765711.1"/>
    <property type="molecule type" value="Genomic_DNA"/>
</dbReference>
<gene>
    <name evidence="1" type="ORF">PODLI_1B037057</name>
</gene>
<keyword evidence="2" id="KW-1185">Reference proteome</keyword>
<name>A0AA35JTA5_9SAUR</name>
<dbReference type="Proteomes" id="UP001178461">
    <property type="component" value="Chromosome 2"/>
</dbReference>
<organism evidence="1 2">
    <name type="scientific">Podarcis lilfordi</name>
    <name type="common">Lilford's wall lizard</name>
    <dbReference type="NCBI Taxonomy" id="74358"/>
    <lineage>
        <taxon>Eukaryota</taxon>
        <taxon>Metazoa</taxon>
        <taxon>Chordata</taxon>
        <taxon>Craniata</taxon>
        <taxon>Vertebrata</taxon>
        <taxon>Euteleostomi</taxon>
        <taxon>Lepidosauria</taxon>
        <taxon>Squamata</taxon>
        <taxon>Bifurcata</taxon>
        <taxon>Unidentata</taxon>
        <taxon>Episquamata</taxon>
        <taxon>Laterata</taxon>
        <taxon>Lacertibaenia</taxon>
        <taxon>Lacertidae</taxon>
        <taxon>Podarcis</taxon>
    </lineage>
</organism>
<proteinExistence type="predicted"/>